<reference evidence="3 4" key="1">
    <citation type="submission" date="2020-03" db="EMBL/GenBank/DDBJ databases">
        <title>Salinimicrobium sp. nov, isolated from SCS.</title>
        <authorList>
            <person name="Cao W.R."/>
        </authorList>
    </citation>
    <scope>NUCLEOTIDE SEQUENCE [LARGE SCALE GENOMIC DNA]</scope>
    <source>
        <strain evidence="4">J15B91</strain>
    </source>
</reference>
<dbReference type="PROSITE" id="PS51257">
    <property type="entry name" value="PROKAR_LIPOPROTEIN"/>
    <property type="match status" value="1"/>
</dbReference>
<protein>
    <submittedName>
        <fullName evidence="3">Fasciclin domain-containing protein</fullName>
    </submittedName>
</protein>
<dbReference type="SUPFAM" id="SSF82153">
    <property type="entry name" value="FAS1 domain"/>
    <property type="match status" value="2"/>
</dbReference>
<dbReference type="PANTHER" id="PTHR10900:SF77">
    <property type="entry name" value="FI19380P1"/>
    <property type="match status" value="1"/>
</dbReference>
<dbReference type="SMART" id="SM00554">
    <property type="entry name" value="FAS1"/>
    <property type="match status" value="2"/>
</dbReference>
<feature type="chain" id="PRO_5045892969" evidence="1">
    <location>
        <begin position="26"/>
        <end position="324"/>
    </location>
</feature>
<dbReference type="InterPro" id="IPR036378">
    <property type="entry name" value="FAS1_dom_sf"/>
</dbReference>
<dbReference type="PROSITE" id="PS50213">
    <property type="entry name" value="FAS1"/>
    <property type="match status" value="2"/>
</dbReference>
<sequence length="324" mass="34111">MKLFPKLVKFTAIVLLFSGATSCSDDDDAVSPPMIETNTIADFVASNENYSSLAAALEVTGLTSTLDGAENYTVFAPDNDAFAAFLSDNGFSGLNDVPVALLTQVLLNHVQMGEIMASDLSTGYIQSMAVGGASDENLSMYINTENGVVINGVATVTMADVEVDNGIIHAVDAVIGLPDIVTFALADPTFEILVAALTREEDYAFVEILMETDAPAPYTVFAPTNDAFVALLEELEMSSLEDIPSDVLASTLSYHVVTGANVRSEDLSDGMEVGTFADQSFTINLGDGAVITDANDRTSNIIAVDVQANNGVIHVIDTVVLPAM</sequence>
<dbReference type="PANTHER" id="PTHR10900">
    <property type="entry name" value="PERIOSTIN-RELATED"/>
    <property type="match status" value="1"/>
</dbReference>
<evidence type="ECO:0000259" key="2">
    <source>
        <dbReference type="PROSITE" id="PS50213"/>
    </source>
</evidence>
<evidence type="ECO:0000313" key="3">
    <source>
        <dbReference type="EMBL" id="NJW51679.1"/>
    </source>
</evidence>
<dbReference type="Pfam" id="PF02469">
    <property type="entry name" value="Fasciclin"/>
    <property type="match status" value="2"/>
</dbReference>
<gene>
    <name evidence="3" type="ORF">HC175_01955</name>
</gene>
<keyword evidence="1" id="KW-0732">Signal</keyword>
<feature type="domain" description="FAS1" evidence="2">
    <location>
        <begin position="177"/>
        <end position="320"/>
    </location>
</feature>
<dbReference type="EMBL" id="JAAVJR010000001">
    <property type="protein sequence ID" value="NJW51679.1"/>
    <property type="molecule type" value="Genomic_DNA"/>
</dbReference>
<proteinExistence type="predicted"/>
<dbReference type="InterPro" id="IPR000782">
    <property type="entry name" value="FAS1_domain"/>
</dbReference>
<evidence type="ECO:0000256" key="1">
    <source>
        <dbReference type="SAM" id="SignalP"/>
    </source>
</evidence>
<feature type="signal peptide" evidence="1">
    <location>
        <begin position="1"/>
        <end position="25"/>
    </location>
</feature>
<dbReference type="InterPro" id="IPR050904">
    <property type="entry name" value="Adhesion/Biosynth-related"/>
</dbReference>
<accession>A0ABX1CTR4</accession>
<dbReference type="Proteomes" id="UP000703674">
    <property type="component" value="Unassembled WGS sequence"/>
</dbReference>
<comment type="caution">
    <text evidence="3">The sequence shown here is derived from an EMBL/GenBank/DDBJ whole genome shotgun (WGS) entry which is preliminary data.</text>
</comment>
<keyword evidence="4" id="KW-1185">Reference proteome</keyword>
<organism evidence="3 4">
    <name type="scientific">Salinimicrobium oceani</name>
    <dbReference type="NCBI Taxonomy" id="2722702"/>
    <lineage>
        <taxon>Bacteria</taxon>
        <taxon>Pseudomonadati</taxon>
        <taxon>Bacteroidota</taxon>
        <taxon>Flavobacteriia</taxon>
        <taxon>Flavobacteriales</taxon>
        <taxon>Flavobacteriaceae</taxon>
        <taxon>Salinimicrobium</taxon>
    </lineage>
</organism>
<feature type="domain" description="FAS1" evidence="2">
    <location>
        <begin position="37"/>
        <end position="175"/>
    </location>
</feature>
<name>A0ABX1CTR4_9FLAO</name>
<evidence type="ECO:0000313" key="4">
    <source>
        <dbReference type="Proteomes" id="UP000703674"/>
    </source>
</evidence>
<dbReference type="RefSeq" id="WP_168136828.1">
    <property type="nucleotide sequence ID" value="NZ_JAAVJR010000001.1"/>
</dbReference>
<dbReference type="Gene3D" id="2.30.180.10">
    <property type="entry name" value="FAS1 domain"/>
    <property type="match status" value="2"/>
</dbReference>